<dbReference type="EC" id="2.7.2.1" evidence="6"/>
<feature type="binding site" evidence="6">
    <location>
        <begin position="196"/>
        <end position="200"/>
    </location>
    <ligand>
        <name>ATP</name>
        <dbReference type="ChEBI" id="CHEBI:30616"/>
    </ligand>
</feature>
<comment type="pathway">
    <text evidence="6">Metabolic intermediate biosynthesis; acetyl-CoA biosynthesis; acetyl-CoA from acetate: step 1/2.</text>
</comment>
<feature type="binding site" evidence="6">
    <location>
        <position position="15"/>
    </location>
    <ligand>
        <name>ATP</name>
        <dbReference type="ChEBI" id="CHEBI:30616"/>
    </ligand>
</feature>
<dbReference type="HAMAP" id="MF_00020">
    <property type="entry name" value="Acetate_kinase"/>
    <property type="match status" value="1"/>
</dbReference>
<dbReference type="PANTHER" id="PTHR21060">
    <property type="entry name" value="ACETATE KINASE"/>
    <property type="match status" value="1"/>
</dbReference>
<name>A0A1F8F6G3_9BACT</name>
<comment type="caution">
    <text evidence="6">Lacks conserved residue(s) required for the propagation of feature annotation.</text>
</comment>
<feature type="active site" description="Proton donor/acceptor" evidence="6">
    <location>
        <position position="138"/>
    </location>
</feature>
<dbReference type="NCBIfam" id="TIGR00016">
    <property type="entry name" value="ackA"/>
    <property type="match status" value="1"/>
</dbReference>
<evidence type="ECO:0000313" key="9">
    <source>
        <dbReference type="Proteomes" id="UP000178023"/>
    </source>
</evidence>
<dbReference type="EMBL" id="MGJL01000017">
    <property type="protein sequence ID" value="OGN07846.1"/>
    <property type="molecule type" value="Genomic_DNA"/>
</dbReference>
<keyword evidence="6" id="KW-0963">Cytoplasm</keyword>
<dbReference type="InterPro" id="IPR004372">
    <property type="entry name" value="Ac/propionate_kinase"/>
</dbReference>
<evidence type="ECO:0000313" key="8">
    <source>
        <dbReference type="EMBL" id="OGN07846.1"/>
    </source>
</evidence>
<evidence type="ECO:0000256" key="3">
    <source>
        <dbReference type="ARBA" id="ARBA00022741"/>
    </source>
</evidence>
<feature type="binding site" evidence="6">
    <location>
        <begin position="271"/>
        <end position="273"/>
    </location>
    <ligand>
        <name>ATP</name>
        <dbReference type="ChEBI" id="CHEBI:30616"/>
    </ligand>
</feature>
<protein>
    <recommendedName>
        <fullName evidence="6">Acetate kinase</fullName>
        <ecNumber evidence="6">2.7.2.1</ecNumber>
    </recommendedName>
    <alternativeName>
        <fullName evidence="6">Acetokinase</fullName>
    </alternativeName>
</protein>
<keyword evidence="2 6" id="KW-0808">Transferase</keyword>
<comment type="caution">
    <text evidence="8">The sequence shown here is derived from an EMBL/GenBank/DDBJ whole genome shotgun (WGS) entry which is preliminary data.</text>
</comment>
<dbReference type="GO" id="GO:0006083">
    <property type="term" value="P:acetate metabolic process"/>
    <property type="evidence" value="ECO:0007669"/>
    <property type="project" value="TreeGrafter"/>
</dbReference>
<dbReference type="GO" id="GO:0008776">
    <property type="term" value="F:acetate kinase activity"/>
    <property type="evidence" value="ECO:0007669"/>
    <property type="project" value="UniProtKB-UniRule"/>
</dbReference>
<comment type="subunit">
    <text evidence="6">Homodimer.</text>
</comment>
<organism evidence="8 9">
    <name type="scientific">Candidatus Yanofskybacteria bacterium RIFCSPHIGHO2_01_FULL_45_42</name>
    <dbReference type="NCBI Taxonomy" id="1802671"/>
    <lineage>
        <taxon>Bacteria</taxon>
        <taxon>Candidatus Yanofskyibacteriota</taxon>
    </lineage>
</organism>
<dbReference type="Pfam" id="PF00871">
    <property type="entry name" value="Acetate_kinase"/>
    <property type="match status" value="1"/>
</dbReference>
<keyword evidence="5 6" id="KW-0067">ATP-binding</keyword>
<dbReference type="GO" id="GO:0005524">
    <property type="term" value="F:ATP binding"/>
    <property type="evidence" value="ECO:0007669"/>
    <property type="project" value="UniProtKB-KW"/>
</dbReference>
<evidence type="ECO:0000256" key="2">
    <source>
        <dbReference type="ARBA" id="ARBA00022679"/>
    </source>
</evidence>
<dbReference type="AlphaFoldDB" id="A0A1F8F6G3"/>
<feature type="binding site" evidence="6">
    <location>
        <position position="81"/>
    </location>
    <ligand>
        <name>substrate</name>
    </ligand>
</feature>
<comment type="catalytic activity">
    <reaction evidence="6">
        <text>acetate + ATP = acetyl phosphate + ADP</text>
        <dbReference type="Rhea" id="RHEA:11352"/>
        <dbReference type="ChEBI" id="CHEBI:22191"/>
        <dbReference type="ChEBI" id="CHEBI:30089"/>
        <dbReference type="ChEBI" id="CHEBI:30616"/>
        <dbReference type="ChEBI" id="CHEBI:456216"/>
        <dbReference type="EC" id="2.7.2.1"/>
    </reaction>
</comment>
<keyword evidence="6" id="KW-0479">Metal-binding</keyword>
<keyword evidence="6" id="KW-0460">Magnesium</keyword>
<feature type="site" description="Transition state stabilizer" evidence="6">
    <location>
        <position position="229"/>
    </location>
</feature>
<evidence type="ECO:0000256" key="6">
    <source>
        <dbReference type="HAMAP-Rule" id="MF_00020"/>
    </source>
</evidence>
<dbReference type="InterPro" id="IPR043129">
    <property type="entry name" value="ATPase_NBD"/>
</dbReference>
<dbReference type="PROSITE" id="PS01076">
    <property type="entry name" value="ACETATE_KINASE_2"/>
    <property type="match status" value="1"/>
</dbReference>
<dbReference type="GO" id="GO:0005737">
    <property type="term" value="C:cytoplasm"/>
    <property type="evidence" value="ECO:0007669"/>
    <property type="project" value="UniProtKB-SubCell"/>
</dbReference>
<dbReference type="InterPro" id="IPR000890">
    <property type="entry name" value="Aliphatic_acid_kin_short-chain"/>
</dbReference>
<dbReference type="PANTHER" id="PTHR21060:SF15">
    <property type="entry name" value="ACETATE KINASE-RELATED"/>
    <property type="match status" value="1"/>
</dbReference>
<keyword evidence="3 6" id="KW-0547">Nucleotide-binding</keyword>
<evidence type="ECO:0000256" key="7">
    <source>
        <dbReference type="RuleBase" id="RU003835"/>
    </source>
</evidence>
<dbReference type="GO" id="GO:0000287">
    <property type="term" value="F:magnesium ion binding"/>
    <property type="evidence" value="ECO:0007669"/>
    <property type="project" value="UniProtKB-UniRule"/>
</dbReference>
<evidence type="ECO:0000256" key="4">
    <source>
        <dbReference type="ARBA" id="ARBA00022777"/>
    </source>
</evidence>
<keyword evidence="4 6" id="KW-0418">Kinase</keyword>
<feature type="binding site" evidence="6">
    <location>
        <position position="373"/>
    </location>
    <ligand>
        <name>Mg(2+)</name>
        <dbReference type="ChEBI" id="CHEBI:18420"/>
    </ligand>
</feature>
<dbReference type="GO" id="GO:0006085">
    <property type="term" value="P:acetyl-CoA biosynthetic process"/>
    <property type="evidence" value="ECO:0007669"/>
    <property type="project" value="UniProtKB-UniRule"/>
</dbReference>
<dbReference type="UniPathway" id="UPA00340">
    <property type="reaction ID" value="UER00458"/>
</dbReference>
<dbReference type="PIRSF" id="PIRSF000722">
    <property type="entry name" value="Acetate_prop_kin"/>
    <property type="match status" value="1"/>
</dbReference>
<feature type="binding site" evidence="6">
    <location>
        <position position="8"/>
    </location>
    <ligand>
        <name>Mg(2+)</name>
        <dbReference type="ChEBI" id="CHEBI:18420"/>
    </ligand>
</feature>
<gene>
    <name evidence="6" type="primary">ackA</name>
    <name evidence="8" type="ORF">A2750_00130</name>
</gene>
<dbReference type="Gene3D" id="3.30.420.40">
    <property type="match status" value="2"/>
</dbReference>
<dbReference type="Proteomes" id="UP000178023">
    <property type="component" value="Unassembled WGS sequence"/>
</dbReference>
<comment type="subcellular location">
    <subcellularLocation>
        <location evidence="6">Cytoplasm</location>
    </subcellularLocation>
</comment>
<dbReference type="PRINTS" id="PR00471">
    <property type="entry name" value="ACETATEKNASE"/>
</dbReference>
<evidence type="ECO:0000256" key="1">
    <source>
        <dbReference type="ARBA" id="ARBA00008748"/>
    </source>
</evidence>
<feature type="site" description="Transition state stabilizer" evidence="6">
    <location>
        <position position="170"/>
    </location>
</feature>
<proteinExistence type="inferred from homology"/>
<evidence type="ECO:0000256" key="5">
    <source>
        <dbReference type="ARBA" id="ARBA00022840"/>
    </source>
</evidence>
<dbReference type="SUPFAM" id="SSF53067">
    <property type="entry name" value="Actin-like ATPase domain"/>
    <property type="match status" value="2"/>
</dbReference>
<comment type="similarity">
    <text evidence="1 6 7">Belongs to the acetokinase family.</text>
</comment>
<comment type="function">
    <text evidence="6">Catalyzes the formation of acetyl phosphate from acetate and ATP. Can also catalyze the reverse reaction.</text>
</comment>
<accession>A0A1F8F6G3</accession>
<dbReference type="InterPro" id="IPR023865">
    <property type="entry name" value="Aliphatic_acid_kinase_CS"/>
</dbReference>
<reference evidence="8 9" key="1">
    <citation type="journal article" date="2016" name="Nat. Commun.">
        <title>Thousands of microbial genomes shed light on interconnected biogeochemical processes in an aquifer system.</title>
        <authorList>
            <person name="Anantharaman K."/>
            <person name="Brown C.T."/>
            <person name="Hug L.A."/>
            <person name="Sharon I."/>
            <person name="Castelle C.J."/>
            <person name="Probst A.J."/>
            <person name="Thomas B.C."/>
            <person name="Singh A."/>
            <person name="Wilkins M.J."/>
            <person name="Karaoz U."/>
            <person name="Brodie E.L."/>
            <person name="Williams K.H."/>
            <person name="Hubbard S.S."/>
            <person name="Banfield J.F."/>
        </authorList>
    </citation>
    <scope>NUCLEOTIDE SEQUENCE [LARGE SCALE GENOMIC DNA]</scope>
</reference>
<comment type="cofactor">
    <cofactor evidence="6">
        <name>Mg(2+)</name>
        <dbReference type="ChEBI" id="CHEBI:18420"/>
    </cofactor>
    <cofactor evidence="6">
        <name>Mn(2+)</name>
        <dbReference type="ChEBI" id="CHEBI:29035"/>
    </cofactor>
    <text evidence="6">Mg(2+). Can also accept Mn(2+).</text>
</comment>
<sequence>MKKILIVNTGSASVKYGLYEGEAELSRAHFEMEDGSFVVTLTVESKTERKQISVEDYKNSLEYLLEYRKLDGSDLEAAGVRIVSPGDYFLCNRQIDGDYIERLSEKREETPLHIEPALELVSKIREKMPSVPLYGISDSAFHASLPAQSRQYAIPYATASQHEIYRYGYHGISIQSVLHKAEKMLGALPAKIIVCHLGSGASITAVKDGNSFDTSMGYTPLEGLVMATRGGDIDPGVIVHLAEKLGLDHDDMKSYLNNECGLLGLSGKSNDVRELLKLEKGGDTHATLALEAWVYRIKKYIGAYTAALNGLDLLIFTATIGERSFVMRGRILKELDILGISVDEANNNATENNGALINTPDSKVKIAVIPTDEMAQMARDTRQLMAI</sequence>